<dbReference type="EMBL" id="JARQWQ010000103">
    <property type="protein sequence ID" value="KAK2551037.1"/>
    <property type="molecule type" value="Genomic_DNA"/>
</dbReference>
<reference evidence="3" key="2">
    <citation type="journal article" date="2023" name="Science">
        <title>Genomic signatures of disease resistance in endangered staghorn corals.</title>
        <authorList>
            <person name="Vollmer S.V."/>
            <person name="Selwyn J.D."/>
            <person name="Despard B.A."/>
            <person name="Roesel C.L."/>
        </authorList>
    </citation>
    <scope>NUCLEOTIDE SEQUENCE</scope>
    <source>
        <strain evidence="3">K2</strain>
    </source>
</reference>
<gene>
    <name evidence="3" type="ORF">P5673_028262</name>
</gene>
<proteinExistence type="predicted"/>
<feature type="transmembrane region" description="Helical" evidence="2">
    <location>
        <begin position="347"/>
        <end position="371"/>
    </location>
</feature>
<dbReference type="PANTHER" id="PTHR13593">
    <property type="match status" value="1"/>
</dbReference>
<keyword evidence="4" id="KW-1185">Reference proteome</keyword>
<dbReference type="InterPro" id="IPR051057">
    <property type="entry name" value="PI-PLC_domain"/>
</dbReference>
<dbReference type="PROSITE" id="PS50007">
    <property type="entry name" value="PIPLC_X_DOMAIN"/>
    <property type="match status" value="1"/>
</dbReference>
<evidence type="ECO:0000256" key="1">
    <source>
        <dbReference type="SAM" id="Coils"/>
    </source>
</evidence>
<name>A0AAD9PXR8_ACRCE</name>
<dbReference type="Pfam" id="PF26178">
    <property type="entry name" value="PI-PLC_cat"/>
    <property type="match status" value="1"/>
</dbReference>
<keyword evidence="2" id="KW-0812">Transmembrane</keyword>
<dbReference type="AlphaFoldDB" id="A0AAD9PXR8"/>
<dbReference type="Gene3D" id="3.20.20.190">
    <property type="entry name" value="Phosphatidylinositol (PI) phosphodiesterase"/>
    <property type="match status" value="1"/>
</dbReference>
<organism evidence="3 4">
    <name type="scientific">Acropora cervicornis</name>
    <name type="common">Staghorn coral</name>
    <dbReference type="NCBI Taxonomy" id="6130"/>
    <lineage>
        <taxon>Eukaryota</taxon>
        <taxon>Metazoa</taxon>
        <taxon>Cnidaria</taxon>
        <taxon>Anthozoa</taxon>
        <taxon>Hexacorallia</taxon>
        <taxon>Scleractinia</taxon>
        <taxon>Astrocoeniina</taxon>
        <taxon>Acroporidae</taxon>
        <taxon>Acropora</taxon>
    </lineage>
</organism>
<dbReference type="Proteomes" id="UP001249851">
    <property type="component" value="Unassembled WGS sequence"/>
</dbReference>
<evidence type="ECO:0000313" key="4">
    <source>
        <dbReference type="Proteomes" id="UP001249851"/>
    </source>
</evidence>
<evidence type="ECO:0000256" key="2">
    <source>
        <dbReference type="SAM" id="Phobius"/>
    </source>
</evidence>
<keyword evidence="2" id="KW-0472">Membrane</keyword>
<dbReference type="GO" id="GO:0006629">
    <property type="term" value="P:lipid metabolic process"/>
    <property type="evidence" value="ECO:0007669"/>
    <property type="project" value="InterPro"/>
</dbReference>
<accession>A0AAD9PXR8</accession>
<keyword evidence="2" id="KW-1133">Transmembrane helix</keyword>
<reference evidence="3" key="1">
    <citation type="journal article" date="2023" name="G3 (Bethesda)">
        <title>Whole genome assembly and annotation of the endangered Caribbean coral Acropora cervicornis.</title>
        <authorList>
            <person name="Selwyn J.D."/>
            <person name="Vollmer S.V."/>
        </authorList>
    </citation>
    <scope>NUCLEOTIDE SEQUENCE</scope>
    <source>
        <strain evidence="3">K2</strain>
    </source>
</reference>
<protein>
    <submittedName>
        <fullName evidence="3">PI-PLC X domain-containing protein</fullName>
    </submittedName>
</protein>
<sequence>MTTKSERRAGYESKVEQDERLAGKHIKTLLHLQDLHSENDLLKARIAELELHHAKVVRCDLLEKEVDKLRIMRIVSEKLEAENSWVLERQELIAKNEALTKEIRMLQEENESLKMHGIESTATIESFKQNSQQLKQEKAVLEKTVREFCTENESLSSEVDRLRSRVAVLEMQSKLAQAAKAEIPDNSAELANLQDLTQLLEQKNESLVEQVDRLENDKQVLEYSLQDSSQALKHAFKERDLLKNRITELLKEVAALKSQTQERSTFADFVHLKRDYNTLKDEHDKLLKRRSSKTNALPTLKSDSSVGWMSSRGSLRSGVIGAVGTTCGSVPASLDASKIIFLDDLMFNLWICVSVVFIATCFLPANCFWFFSCPHGNGLGQAGDVCSVFCRCHAPNTCEAGIQRCALPGVKGDHCHATRPCAGGFSCHPGVQKCFHDPRRYGEPCVAGYECDNGLSCEPGVQASAVSQDISVAYIIHDGKMNAAQQDTHVQMASYAGCVTNRSQHDYDRPFNQVAFLVTHNSFAYSPHFAVWARNQQLSVSQQLKDGVRGLMLDIFPGWGEKDVRLCHETCLWSGSTNLLDTLVEIRKFLEANKREVISIFFEDYLKNPTILKRVFDQARISPFVFDKENWGDGIRNWPTLTEMRRLGRLVVFNNNGLKGFPYTEYNMWYYVRENRYGSNGQTRKECVDRPESRWNEVSNDRWSVVLINWFSTAPNPLQPCLNSFAEIKDKLITCHEKFGSWANFIAVNFYTANSGGGAYQAVKWLNDRFRQRATQKLQNKVELTAKTRKIDEKGNRRGFHNFFDIITYIRQKLLKGAVSD</sequence>
<dbReference type="SUPFAM" id="SSF51695">
    <property type="entry name" value="PLC-like phosphodiesterases"/>
    <property type="match status" value="1"/>
</dbReference>
<dbReference type="PANTHER" id="PTHR13593:SF113">
    <property type="entry name" value="SI:DKEY-266F7.9"/>
    <property type="match status" value="1"/>
</dbReference>
<dbReference type="InterPro" id="IPR017946">
    <property type="entry name" value="PLC-like_Pdiesterase_TIM-brl"/>
</dbReference>
<feature type="coiled-coil region" evidence="1">
    <location>
        <begin position="89"/>
        <end position="289"/>
    </location>
</feature>
<keyword evidence="1" id="KW-0175">Coiled coil</keyword>
<dbReference type="Gene3D" id="1.20.5.1700">
    <property type="match status" value="1"/>
</dbReference>
<evidence type="ECO:0000313" key="3">
    <source>
        <dbReference type="EMBL" id="KAK2551037.1"/>
    </source>
</evidence>
<dbReference type="GO" id="GO:0008081">
    <property type="term" value="F:phosphoric diester hydrolase activity"/>
    <property type="evidence" value="ECO:0007669"/>
    <property type="project" value="InterPro"/>
</dbReference>
<comment type="caution">
    <text evidence="3">The sequence shown here is derived from an EMBL/GenBank/DDBJ whole genome shotgun (WGS) entry which is preliminary data.</text>
</comment>